<dbReference type="InterPro" id="IPR002582">
    <property type="entry name" value="ACPS"/>
</dbReference>
<evidence type="ECO:0000256" key="6">
    <source>
        <dbReference type="ARBA" id="ARBA00023098"/>
    </source>
</evidence>
<evidence type="ECO:0000313" key="12">
    <source>
        <dbReference type="EMBL" id="EMR12490.1"/>
    </source>
</evidence>
<protein>
    <recommendedName>
        <fullName evidence="10">Holo-[acyl-carrier-protein] synthase</fullName>
        <shortName evidence="10">Holo-ACP synthase</shortName>
        <ecNumber evidence="10">2.7.8.7</ecNumber>
    </recommendedName>
    <alternativeName>
        <fullName evidence="10">4'-phosphopantetheinyl transferase AcpS</fullName>
    </alternativeName>
</protein>
<evidence type="ECO:0000256" key="4">
    <source>
        <dbReference type="ARBA" id="ARBA00022832"/>
    </source>
</evidence>
<comment type="function">
    <text evidence="9">Transfers the 4'-phosphopantetheine moiety from coenzyme A to the 'Ser-36' of acyl-carrier-protein.</text>
</comment>
<sequence length="126" mass="13948">MICGIGTDLVFIPRISQMLEKFGDKAARRILDEQEFLAFQQSSMPAAFLAKRFAAKEAAAKALGTGFRDGLSLQHIAVRKDELGKPELKLIEVAQHRMSELKASRAFLSLSDDGDYASAYVILTER</sequence>
<dbReference type="InterPro" id="IPR004568">
    <property type="entry name" value="Ppantetheine-prot_Trfase_dom"/>
</dbReference>
<evidence type="ECO:0000256" key="2">
    <source>
        <dbReference type="ARBA" id="ARBA00022679"/>
    </source>
</evidence>
<dbReference type="EMBL" id="APHR01000054">
    <property type="protein sequence ID" value="EMR12490.1"/>
    <property type="molecule type" value="Genomic_DNA"/>
</dbReference>
<comment type="caution">
    <text evidence="12">The sequence shown here is derived from an EMBL/GenBank/DDBJ whole genome shotgun (WGS) entry which is preliminary data.</text>
</comment>
<comment type="cofactor">
    <cofactor evidence="10">
        <name>Mg(2+)</name>
        <dbReference type="ChEBI" id="CHEBI:18420"/>
    </cofactor>
</comment>
<comment type="subcellular location">
    <subcellularLocation>
        <location evidence="10">Cytoplasm</location>
    </subcellularLocation>
</comment>
<organism evidence="12 13">
    <name type="scientific">Methylophaga lonarensis MPL</name>
    <dbReference type="NCBI Taxonomy" id="1286106"/>
    <lineage>
        <taxon>Bacteria</taxon>
        <taxon>Pseudomonadati</taxon>
        <taxon>Pseudomonadota</taxon>
        <taxon>Gammaproteobacteria</taxon>
        <taxon>Thiotrichales</taxon>
        <taxon>Piscirickettsiaceae</taxon>
        <taxon>Methylophaga</taxon>
    </lineage>
</organism>
<dbReference type="OrthoDB" id="517356at2"/>
<dbReference type="InterPro" id="IPR037143">
    <property type="entry name" value="4-PPantetheinyl_Trfase_dom_sf"/>
</dbReference>
<dbReference type="Proteomes" id="UP000012019">
    <property type="component" value="Unassembled WGS sequence"/>
</dbReference>
<evidence type="ECO:0000256" key="3">
    <source>
        <dbReference type="ARBA" id="ARBA00022723"/>
    </source>
</evidence>
<keyword evidence="6 10" id="KW-0443">Lipid metabolism</keyword>
<dbReference type="eggNOG" id="COG0736">
    <property type="taxonomic scope" value="Bacteria"/>
</dbReference>
<keyword evidence="7 10" id="KW-0275">Fatty acid biosynthesis</keyword>
<feature type="binding site" evidence="10">
    <location>
        <position position="8"/>
    </location>
    <ligand>
        <name>Mg(2+)</name>
        <dbReference type="ChEBI" id="CHEBI:18420"/>
    </ligand>
</feature>
<keyword evidence="1 10" id="KW-0444">Lipid biosynthesis</keyword>
<evidence type="ECO:0000256" key="9">
    <source>
        <dbReference type="ARBA" id="ARBA00054726"/>
    </source>
</evidence>
<keyword evidence="10" id="KW-0963">Cytoplasm</keyword>
<dbReference type="GO" id="GO:0005737">
    <property type="term" value="C:cytoplasm"/>
    <property type="evidence" value="ECO:0007669"/>
    <property type="project" value="UniProtKB-SubCell"/>
</dbReference>
<feature type="binding site" evidence="10">
    <location>
        <position position="57"/>
    </location>
    <ligand>
        <name>Mg(2+)</name>
        <dbReference type="ChEBI" id="CHEBI:18420"/>
    </ligand>
</feature>
<dbReference type="GO" id="GO:0008897">
    <property type="term" value="F:holo-[acyl-carrier-protein] synthase activity"/>
    <property type="evidence" value="ECO:0007669"/>
    <property type="project" value="UniProtKB-UniRule"/>
</dbReference>
<dbReference type="FunFam" id="3.90.470.20:FF:000001">
    <property type="entry name" value="Holo-[acyl-carrier-protein] synthase"/>
    <property type="match status" value="1"/>
</dbReference>
<proteinExistence type="inferred from homology"/>
<reference evidence="12 13" key="1">
    <citation type="journal article" date="2013" name="Genome Announc.">
        <title>Draft Genome Sequence of Methylophaga lonarensis MPLT, a Haloalkaliphilic (Non-Methane-Utilizing) Methylotroph.</title>
        <authorList>
            <person name="Shetty S.A."/>
            <person name="Marathe N.P."/>
            <person name="Munot H."/>
            <person name="Antony C.P."/>
            <person name="Dhotre D.P."/>
            <person name="Murrell J.C."/>
            <person name="Shouche Y.S."/>
        </authorList>
    </citation>
    <scope>NUCLEOTIDE SEQUENCE [LARGE SCALE GENOMIC DNA]</scope>
    <source>
        <strain evidence="12 13">MPL</strain>
    </source>
</reference>
<evidence type="ECO:0000256" key="10">
    <source>
        <dbReference type="HAMAP-Rule" id="MF_00101"/>
    </source>
</evidence>
<evidence type="ECO:0000256" key="1">
    <source>
        <dbReference type="ARBA" id="ARBA00022516"/>
    </source>
</evidence>
<dbReference type="PATRIC" id="fig|1286106.3.peg.1980"/>
<dbReference type="NCBIfam" id="TIGR00516">
    <property type="entry name" value="acpS"/>
    <property type="match status" value="1"/>
</dbReference>
<evidence type="ECO:0000256" key="7">
    <source>
        <dbReference type="ARBA" id="ARBA00023160"/>
    </source>
</evidence>
<dbReference type="STRING" id="1286106.MPL1_09897"/>
<keyword evidence="4 10" id="KW-0276">Fatty acid metabolism</keyword>
<dbReference type="Gene3D" id="3.90.470.20">
    <property type="entry name" value="4'-phosphopantetheinyl transferase domain"/>
    <property type="match status" value="1"/>
</dbReference>
<keyword evidence="5 10" id="KW-0460">Magnesium</keyword>
<keyword evidence="3 10" id="KW-0479">Metal-binding</keyword>
<comment type="function">
    <text evidence="10">Transfers the 4'-phosphopantetheine moiety from coenzyme A to a Ser of acyl-carrier-protein.</text>
</comment>
<dbReference type="SUPFAM" id="SSF56214">
    <property type="entry name" value="4'-phosphopantetheinyl transferase"/>
    <property type="match status" value="1"/>
</dbReference>
<feature type="domain" description="4'-phosphopantetheinyl transferase" evidence="11">
    <location>
        <begin position="4"/>
        <end position="117"/>
    </location>
</feature>
<dbReference type="NCBIfam" id="TIGR00556">
    <property type="entry name" value="pantethn_trn"/>
    <property type="match status" value="1"/>
</dbReference>
<dbReference type="InterPro" id="IPR008278">
    <property type="entry name" value="4-PPantetheinyl_Trfase_dom"/>
</dbReference>
<gene>
    <name evidence="10 12" type="primary">acpS</name>
    <name evidence="12" type="ORF">MPL1_09897</name>
</gene>
<dbReference type="HAMAP" id="MF_00101">
    <property type="entry name" value="AcpS"/>
    <property type="match status" value="1"/>
</dbReference>
<accession>M7PF13</accession>
<dbReference type="EC" id="2.7.8.7" evidence="10"/>
<dbReference type="RefSeq" id="WP_009726949.1">
    <property type="nucleotide sequence ID" value="NZ_APHR01000054.1"/>
</dbReference>
<comment type="similarity">
    <text evidence="10">Belongs to the P-Pant transferase superfamily. AcpS family.</text>
</comment>
<keyword evidence="2 10" id="KW-0808">Transferase</keyword>
<evidence type="ECO:0000313" key="13">
    <source>
        <dbReference type="Proteomes" id="UP000012019"/>
    </source>
</evidence>
<evidence type="ECO:0000256" key="8">
    <source>
        <dbReference type="ARBA" id="ARBA00050875"/>
    </source>
</evidence>
<name>M7PF13_9GAMM</name>
<dbReference type="GO" id="GO:0000287">
    <property type="term" value="F:magnesium ion binding"/>
    <property type="evidence" value="ECO:0007669"/>
    <property type="project" value="UniProtKB-UniRule"/>
</dbReference>
<dbReference type="Pfam" id="PF01648">
    <property type="entry name" value="ACPS"/>
    <property type="match status" value="1"/>
</dbReference>
<dbReference type="GO" id="GO:0006633">
    <property type="term" value="P:fatty acid biosynthetic process"/>
    <property type="evidence" value="ECO:0007669"/>
    <property type="project" value="UniProtKB-UniRule"/>
</dbReference>
<comment type="catalytic activity">
    <reaction evidence="8 10">
        <text>apo-[ACP] + CoA = holo-[ACP] + adenosine 3',5'-bisphosphate + H(+)</text>
        <dbReference type="Rhea" id="RHEA:12068"/>
        <dbReference type="Rhea" id="RHEA-COMP:9685"/>
        <dbReference type="Rhea" id="RHEA-COMP:9690"/>
        <dbReference type="ChEBI" id="CHEBI:15378"/>
        <dbReference type="ChEBI" id="CHEBI:29999"/>
        <dbReference type="ChEBI" id="CHEBI:57287"/>
        <dbReference type="ChEBI" id="CHEBI:58343"/>
        <dbReference type="ChEBI" id="CHEBI:64479"/>
        <dbReference type="EC" id="2.7.8.7"/>
    </reaction>
</comment>
<evidence type="ECO:0000259" key="11">
    <source>
        <dbReference type="Pfam" id="PF01648"/>
    </source>
</evidence>
<keyword evidence="13" id="KW-1185">Reference proteome</keyword>
<dbReference type="AlphaFoldDB" id="M7PF13"/>
<evidence type="ECO:0000256" key="5">
    <source>
        <dbReference type="ARBA" id="ARBA00022842"/>
    </source>
</evidence>